<reference evidence="3" key="1">
    <citation type="journal article" date="2021" name="Sci. Adv.">
        <title>The American lobster genome reveals insights on longevity, neural, and immune adaptations.</title>
        <authorList>
            <person name="Polinski J.M."/>
            <person name="Zimin A.V."/>
            <person name="Clark K.F."/>
            <person name="Kohn A.B."/>
            <person name="Sadowski N."/>
            <person name="Timp W."/>
            <person name="Ptitsyn A."/>
            <person name="Khanna P."/>
            <person name="Romanova D.Y."/>
            <person name="Williams P."/>
            <person name="Greenwood S.J."/>
            <person name="Moroz L.L."/>
            <person name="Walt D.R."/>
            <person name="Bodnar A.G."/>
        </authorList>
    </citation>
    <scope>NUCLEOTIDE SEQUENCE</scope>
    <source>
        <strain evidence="3">GMGI-L3</strain>
    </source>
</reference>
<dbReference type="Proteomes" id="UP000747542">
    <property type="component" value="Unassembled WGS sequence"/>
</dbReference>
<dbReference type="AlphaFoldDB" id="A0A8J5MRS5"/>
<dbReference type="SMART" id="SM00568">
    <property type="entry name" value="GRAM"/>
    <property type="match status" value="1"/>
</dbReference>
<feature type="region of interest" description="Disordered" evidence="1">
    <location>
        <begin position="97"/>
        <end position="136"/>
    </location>
</feature>
<dbReference type="EMBL" id="JAHLQT010030308">
    <property type="protein sequence ID" value="KAG7161032.1"/>
    <property type="molecule type" value="Genomic_DNA"/>
</dbReference>
<evidence type="ECO:0000259" key="2">
    <source>
        <dbReference type="SMART" id="SM00568"/>
    </source>
</evidence>
<dbReference type="Gene3D" id="2.30.29.30">
    <property type="entry name" value="Pleckstrin-homology domain (PH domain)/Phosphotyrosine-binding domain (PTB)"/>
    <property type="match status" value="1"/>
</dbReference>
<keyword evidence="4" id="KW-1185">Reference proteome</keyword>
<dbReference type="GO" id="GO:0120015">
    <property type="term" value="F:sterol transfer activity"/>
    <property type="evidence" value="ECO:0007669"/>
    <property type="project" value="TreeGrafter"/>
</dbReference>
<dbReference type="GO" id="GO:0005886">
    <property type="term" value="C:plasma membrane"/>
    <property type="evidence" value="ECO:0007669"/>
    <property type="project" value="TreeGrafter"/>
</dbReference>
<dbReference type="GO" id="GO:0140268">
    <property type="term" value="C:endoplasmic reticulum-plasma membrane contact site"/>
    <property type="evidence" value="ECO:0007669"/>
    <property type="project" value="TreeGrafter"/>
</dbReference>
<dbReference type="Pfam" id="PF02893">
    <property type="entry name" value="GRAM"/>
    <property type="match status" value="1"/>
</dbReference>
<feature type="non-terminal residue" evidence="3">
    <location>
        <position position="292"/>
    </location>
</feature>
<protein>
    <submittedName>
        <fullName evidence="3">GRAM domain-containing protein</fullName>
    </submittedName>
</protein>
<dbReference type="InterPro" id="IPR051482">
    <property type="entry name" value="Cholesterol_transport"/>
</dbReference>
<dbReference type="CDD" id="cd13220">
    <property type="entry name" value="PH-GRAM_GRAMDC"/>
    <property type="match status" value="1"/>
</dbReference>
<evidence type="ECO:0000313" key="4">
    <source>
        <dbReference type="Proteomes" id="UP000747542"/>
    </source>
</evidence>
<feature type="domain" description="GRAM" evidence="2">
    <location>
        <begin position="1"/>
        <end position="49"/>
    </location>
</feature>
<name>A0A8J5MRS5_HOMAM</name>
<dbReference type="GO" id="GO:0032366">
    <property type="term" value="P:intracellular sterol transport"/>
    <property type="evidence" value="ECO:0007669"/>
    <property type="project" value="TreeGrafter"/>
</dbReference>
<dbReference type="GO" id="GO:0032934">
    <property type="term" value="F:sterol binding"/>
    <property type="evidence" value="ECO:0007669"/>
    <property type="project" value="TreeGrafter"/>
</dbReference>
<accession>A0A8J5MRS5</accession>
<organism evidence="3 4">
    <name type="scientific">Homarus americanus</name>
    <name type="common">American lobster</name>
    <dbReference type="NCBI Taxonomy" id="6706"/>
    <lineage>
        <taxon>Eukaryota</taxon>
        <taxon>Metazoa</taxon>
        <taxon>Ecdysozoa</taxon>
        <taxon>Arthropoda</taxon>
        <taxon>Crustacea</taxon>
        <taxon>Multicrustacea</taxon>
        <taxon>Malacostraca</taxon>
        <taxon>Eumalacostraca</taxon>
        <taxon>Eucarida</taxon>
        <taxon>Decapoda</taxon>
        <taxon>Pleocyemata</taxon>
        <taxon>Astacidea</taxon>
        <taxon>Nephropoidea</taxon>
        <taxon>Nephropidae</taxon>
        <taxon>Homarus</taxon>
    </lineage>
</organism>
<proteinExistence type="predicted"/>
<dbReference type="PANTHER" id="PTHR23319:SF13">
    <property type="entry name" value="GRAM DOMAIN-CONTAINING PROTEIN"/>
    <property type="match status" value="1"/>
</dbReference>
<comment type="caution">
    <text evidence="3">The sequence shown here is derived from an EMBL/GenBank/DDBJ whole genome shotgun (WGS) entry which is preliminary data.</text>
</comment>
<evidence type="ECO:0000256" key="1">
    <source>
        <dbReference type="SAM" id="MobiDB-lite"/>
    </source>
</evidence>
<sequence>FSCALVSDILLQGTLYITPNFFAFYSKIFGHVSRLLIPVTQVAGIQKERTAKIIPNAVGLQMLDGKSYVFGSLLSRDSTYKLMLHIWKKAQRLADSDSEPPSAVQVAGEEDDGEDSVSGSAESLMEEDQTDSGYLASSPISAVTAVATGATVPWTRDTSSTTTITTTTTAILPGPDICTSSSTSIPLSNLTSSQNPVTLRQGGLSVVKGVGASIPEEPGGAAGVGDGLIHDGMYEEVLQMQQRLHAAASTEIEKTLSIQLKHIATVRQSLEALVVLFNKEPPMNTARIPDNT</sequence>
<dbReference type="InterPro" id="IPR004182">
    <property type="entry name" value="GRAM"/>
</dbReference>
<evidence type="ECO:0000313" key="3">
    <source>
        <dbReference type="EMBL" id="KAG7161032.1"/>
    </source>
</evidence>
<gene>
    <name evidence="3" type="ORF">Hamer_G022286</name>
</gene>
<dbReference type="GO" id="GO:0005789">
    <property type="term" value="C:endoplasmic reticulum membrane"/>
    <property type="evidence" value="ECO:0007669"/>
    <property type="project" value="TreeGrafter"/>
</dbReference>
<dbReference type="PANTHER" id="PTHR23319">
    <property type="entry name" value="GRAM DOMAIN CONTAINING 1B, ISOFORM E"/>
    <property type="match status" value="1"/>
</dbReference>
<dbReference type="InterPro" id="IPR011993">
    <property type="entry name" value="PH-like_dom_sf"/>
</dbReference>